<dbReference type="AlphaFoldDB" id="A0A074ZU26"/>
<dbReference type="EMBL" id="KL596680">
    <property type="protein sequence ID" value="KER29332.1"/>
    <property type="molecule type" value="Genomic_DNA"/>
</dbReference>
<keyword evidence="2" id="KW-1185">Reference proteome</keyword>
<dbReference type="Proteomes" id="UP000054324">
    <property type="component" value="Unassembled WGS sequence"/>
</dbReference>
<organism evidence="1 2">
    <name type="scientific">Opisthorchis viverrini</name>
    <name type="common">Southeast Asian liver fluke</name>
    <dbReference type="NCBI Taxonomy" id="6198"/>
    <lineage>
        <taxon>Eukaryota</taxon>
        <taxon>Metazoa</taxon>
        <taxon>Spiralia</taxon>
        <taxon>Lophotrochozoa</taxon>
        <taxon>Platyhelminthes</taxon>
        <taxon>Trematoda</taxon>
        <taxon>Digenea</taxon>
        <taxon>Opisthorchiida</taxon>
        <taxon>Opisthorchiata</taxon>
        <taxon>Opisthorchiidae</taxon>
        <taxon>Opisthorchis</taxon>
    </lineage>
</organism>
<sequence length="73" mass="8660">MFAKTNRIRSKPIFCTPNHRYFNACDWPESKPVQPLMTCNSFGQTSEFILKVSQFSELNYVPNFRRGYPIYFV</sequence>
<dbReference type="RefSeq" id="XP_009166913.1">
    <property type="nucleotide sequence ID" value="XM_009168649.1"/>
</dbReference>
<gene>
    <name evidence="1" type="ORF">T265_13380</name>
</gene>
<accession>A0A074ZU26</accession>
<dbReference type="KEGG" id="ovi:T265_13380"/>
<dbReference type="OrthoDB" id="6280584at2759"/>
<dbReference type="CTD" id="20327547"/>
<feature type="non-terminal residue" evidence="1">
    <location>
        <position position="73"/>
    </location>
</feature>
<evidence type="ECO:0000313" key="2">
    <source>
        <dbReference type="Proteomes" id="UP000054324"/>
    </source>
</evidence>
<reference evidence="1 2" key="1">
    <citation type="submission" date="2013-11" db="EMBL/GenBank/DDBJ databases">
        <title>Opisthorchis viverrini - life in the bile duct.</title>
        <authorList>
            <person name="Young N.D."/>
            <person name="Nagarajan N."/>
            <person name="Lin S.J."/>
            <person name="Korhonen P.K."/>
            <person name="Jex A.R."/>
            <person name="Hall R.S."/>
            <person name="Safavi-Hemami H."/>
            <person name="Kaewkong W."/>
            <person name="Bertrand D."/>
            <person name="Gao S."/>
            <person name="Seet Q."/>
            <person name="Wongkham S."/>
            <person name="Teh B.T."/>
            <person name="Wongkham C."/>
            <person name="Intapan P.M."/>
            <person name="Maleewong W."/>
            <person name="Yang X."/>
            <person name="Hu M."/>
            <person name="Wang Z."/>
            <person name="Hofmann A."/>
            <person name="Sternberg P.W."/>
            <person name="Tan P."/>
            <person name="Wang J."/>
            <person name="Gasser R.B."/>
        </authorList>
    </citation>
    <scope>NUCLEOTIDE SEQUENCE [LARGE SCALE GENOMIC DNA]</scope>
</reference>
<proteinExistence type="predicted"/>
<name>A0A074ZU26_OPIVI</name>
<dbReference type="GeneID" id="20327547"/>
<evidence type="ECO:0000313" key="1">
    <source>
        <dbReference type="EMBL" id="KER29332.1"/>
    </source>
</evidence>
<protein>
    <submittedName>
        <fullName evidence="1">Uncharacterized protein</fullName>
    </submittedName>
</protein>